<sequence>MLESLNHTLFYWINATPDSPRWLIALAEFSASDLISIVPLLAVGLWLWGPHHQVSAQRQLVIKISMAIVVSMSISLLLGHFFPHDRPFADHVGYNFLPHAPDSSFPSDHGTVIFTFAVAFLAWHRLWSGAVLMAVGLAIAWSRVYLGVHWPLDMFGALVVGISGCLSAQILWQAFGPALYRIIQQIYRFCFATLIRRGWVRD</sequence>
<dbReference type="InterPro" id="IPR036938">
    <property type="entry name" value="PAP2/HPO_sf"/>
</dbReference>
<feature type="transmembrane region" description="Helical" evidence="4">
    <location>
        <begin position="60"/>
        <end position="83"/>
    </location>
</feature>
<dbReference type="SMART" id="SM00014">
    <property type="entry name" value="acidPPc"/>
    <property type="match status" value="1"/>
</dbReference>
<dbReference type="InterPro" id="IPR033879">
    <property type="entry name" value="UPP_Pase"/>
</dbReference>
<feature type="domain" description="Phosphatidic acid phosphatase type 2/haloperoxidase" evidence="5">
    <location>
        <begin position="61"/>
        <end position="169"/>
    </location>
</feature>
<dbReference type="NCBIfam" id="NF008813">
    <property type="entry name" value="PRK11837.1"/>
    <property type="match status" value="1"/>
</dbReference>
<keyword evidence="7" id="KW-1185">Reference proteome</keyword>
<dbReference type="CDD" id="cd03385">
    <property type="entry name" value="PAP2_BcrC_like"/>
    <property type="match status" value="1"/>
</dbReference>
<dbReference type="Gene3D" id="1.20.144.10">
    <property type="entry name" value="Phosphatidic acid phosphatase type 2/haloperoxidase"/>
    <property type="match status" value="1"/>
</dbReference>
<feature type="transmembrane region" description="Helical" evidence="4">
    <location>
        <begin position="154"/>
        <end position="175"/>
    </location>
</feature>
<dbReference type="Pfam" id="PF01569">
    <property type="entry name" value="PAP2"/>
    <property type="match status" value="1"/>
</dbReference>
<dbReference type="PANTHER" id="PTHR14969">
    <property type="entry name" value="SPHINGOSINE-1-PHOSPHATE PHOSPHOHYDROLASE"/>
    <property type="match status" value="1"/>
</dbReference>
<name>A0A1I6YRR1_9ENTR</name>
<keyword evidence="4" id="KW-0812">Transmembrane</keyword>
<dbReference type="AlphaFoldDB" id="A0A1I6YRR1"/>
<comment type="catalytic activity">
    <reaction evidence="3">
        <text>di-trans,octa-cis-undecaprenyl diphosphate + H2O = di-trans,octa-cis-undecaprenyl phosphate + phosphate + H(+)</text>
        <dbReference type="Rhea" id="RHEA:28094"/>
        <dbReference type="ChEBI" id="CHEBI:15377"/>
        <dbReference type="ChEBI" id="CHEBI:15378"/>
        <dbReference type="ChEBI" id="CHEBI:43474"/>
        <dbReference type="ChEBI" id="CHEBI:58405"/>
        <dbReference type="ChEBI" id="CHEBI:60392"/>
        <dbReference type="EC" id="3.6.1.27"/>
    </reaction>
</comment>
<dbReference type="Proteomes" id="UP000199187">
    <property type="component" value="Unassembled WGS sequence"/>
</dbReference>
<evidence type="ECO:0000256" key="4">
    <source>
        <dbReference type="SAM" id="Phobius"/>
    </source>
</evidence>
<dbReference type="SUPFAM" id="SSF48317">
    <property type="entry name" value="Acid phosphatase/Vanadium-dependent haloperoxidase"/>
    <property type="match status" value="1"/>
</dbReference>
<evidence type="ECO:0000313" key="6">
    <source>
        <dbReference type="EMBL" id="SFT52911.1"/>
    </source>
</evidence>
<keyword evidence="4" id="KW-0472">Membrane</keyword>
<dbReference type="EMBL" id="FPAU01000001">
    <property type="protein sequence ID" value="SFT52911.1"/>
    <property type="molecule type" value="Genomic_DNA"/>
</dbReference>
<feature type="transmembrane region" description="Helical" evidence="4">
    <location>
        <begin position="22"/>
        <end position="48"/>
    </location>
</feature>
<dbReference type="GO" id="GO:0050380">
    <property type="term" value="F:undecaprenyl-diphosphatase activity"/>
    <property type="evidence" value="ECO:0007669"/>
    <property type="project" value="UniProtKB-EC"/>
</dbReference>
<dbReference type="EC" id="3.6.1.27" evidence="1"/>
<proteinExistence type="predicted"/>
<accession>A0A1I6YRR1</accession>
<gene>
    <name evidence="6" type="ORF">SAMN05192562_101692</name>
</gene>
<organism evidence="6 7">
    <name type="scientific">Kosakonia arachidis</name>
    <dbReference type="NCBI Taxonomy" id="551989"/>
    <lineage>
        <taxon>Bacteria</taxon>
        <taxon>Pseudomonadati</taxon>
        <taxon>Pseudomonadota</taxon>
        <taxon>Gammaproteobacteria</taxon>
        <taxon>Enterobacterales</taxon>
        <taxon>Enterobacteriaceae</taxon>
        <taxon>Kosakonia</taxon>
    </lineage>
</organism>
<protein>
    <recommendedName>
        <fullName evidence="1">undecaprenyl-diphosphate phosphatase</fullName>
        <ecNumber evidence="1">3.6.1.27</ecNumber>
    </recommendedName>
    <alternativeName>
        <fullName evidence="2">Undecaprenyl pyrophosphate phosphatase</fullName>
    </alternativeName>
</protein>
<dbReference type="OrthoDB" id="9801622at2"/>
<dbReference type="RefSeq" id="WP_090119215.1">
    <property type="nucleotide sequence ID" value="NZ_CP045300.1"/>
</dbReference>
<feature type="transmembrane region" description="Helical" evidence="4">
    <location>
        <begin position="130"/>
        <end position="148"/>
    </location>
</feature>
<reference evidence="7" key="1">
    <citation type="submission" date="2016-10" db="EMBL/GenBank/DDBJ databases">
        <authorList>
            <person name="Varghese N."/>
            <person name="Submissions S."/>
        </authorList>
    </citation>
    <scope>NUCLEOTIDE SEQUENCE [LARGE SCALE GENOMIC DNA]</scope>
    <source>
        <strain evidence="7">Ah-143</strain>
    </source>
</reference>
<evidence type="ECO:0000256" key="2">
    <source>
        <dbReference type="ARBA" id="ARBA00032707"/>
    </source>
</evidence>
<dbReference type="PANTHER" id="PTHR14969:SF13">
    <property type="entry name" value="AT30094P"/>
    <property type="match status" value="1"/>
</dbReference>
<evidence type="ECO:0000256" key="3">
    <source>
        <dbReference type="ARBA" id="ARBA00047594"/>
    </source>
</evidence>
<keyword evidence="4" id="KW-1133">Transmembrane helix</keyword>
<dbReference type="InterPro" id="IPR000326">
    <property type="entry name" value="PAP2/HPO"/>
</dbReference>
<evidence type="ECO:0000259" key="5">
    <source>
        <dbReference type="SMART" id="SM00014"/>
    </source>
</evidence>
<evidence type="ECO:0000256" key="1">
    <source>
        <dbReference type="ARBA" id="ARBA00012374"/>
    </source>
</evidence>
<dbReference type="GO" id="GO:0005886">
    <property type="term" value="C:plasma membrane"/>
    <property type="evidence" value="ECO:0007669"/>
    <property type="project" value="InterPro"/>
</dbReference>
<feature type="transmembrane region" description="Helical" evidence="4">
    <location>
        <begin position="103"/>
        <end position="123"/>
    </location>
</feature>
<evidence type="ECO:0000313" key="7">
    <source>
        <dbReference type="Proteomes" id="UP000199187"/>
    </source>
</evidence>